<gene>
    <name evidence="6 8" type="primary">rplU</name>
    <name evidence="8" type="ORF">COV72_05030</name>
</gene>
<keyword evidence="4 6" id="KW-0689">Ribosomal protein</keyword>
<evidence type="ECO:0000256" key="4">
    <source>
        <dbReference type="ARBA" id="ARBA00022980"/>
    </source>
</evidence>
<evidence type="ECO:0000256" key="1">
    <source>
        <dbReference type="ARBA" id="ARBA00008563"/>
    </source>
</evidence>
<comment type="caution">
    <text evidence="8">The sequence shown here is derived from an EMBL/GenBank/DDBJ whole genome shotgun (WGS) entry which is preliminary data.</text>
</comment>
<dbReference type="EMBL" id="PCWA01000075">
    <property type="protein sequence ID" value="PIQ89007.1"/>
    <property type="molecule type" value="Genomic_DNA"/>
</dbReference>
<dbReference type="InterPro" id="IPR001787">
    <property type="entry name" value="Ribosomal_bL21"/>
</dbReference>
<evidence type="ECO:0000313" key="8">
    <source>
        <dbReference type="EMBL" id="PIQ89007.1"/>
    </source>
</evidence>
<sequence>MYAIIEVENKQYKVAPGDVVETEKLKGAKRKITFDKVLLVSGENITIGRPYIKGAKVSASITGDVKSKKVIAFKFKRRKGYHRKVGHRQNLTRLKIEEIKI</sequence>
<dbReference type="PANTHER" id="PTHR21349">
    <property type="entry name" value="50S RIBOSOMAL PROTEIN L21"/>
    <property type="match status" value="1"/>
</dbReference>
<dbReference type="PANTHER" id="PTHR21349:SF0">
    <property type="entry name" value="LARGE RIBOSOMAL SUBUNIT PROTEIN BL21M"/>
    <property type="match status" value="1"/>
</dbReference>
<dbReference type="Pfam" id="PF00829">
    <property type="entry name" value="Ribosomal_L21p"/>
    <property type="match status" value="1"/>
</dbReference>
<comment type="function">
    <text evidence="6 7">This protein binds to 23S rRNA in the presence of protein L20.</text>
</comment>
<reference evidence="8 9" key="1">
    <citation type="submission" date="2017-09" db="EMBL/GenBank/DDBJ databases">
        <title>Depth-based differentiation of microbial function through sediment-hosted aquifers and enrichment of novel symbionts in the deep terrestrial subsurface.</title>
        <authorList>
            <person name="Probst A.J."/>
            <person name="Ladd B."/>
            <person name="Jarett J.K."/>
            <person name="Geller-Mcgrath D.E."/>
            <person name="Sieber C.M."/>
            <person name="Emerson J.B."/>
            <person name="Anantharaman K."/>
            <person name="Thomas B.C."/>
            <person name="Malmstrom R."/>
            <person name="Stieglmeier M."/>
            <person name="Klingl A."/>
            <person name="Woyke T."/>
            <person name="Ryan C.M."/>
            <person name="Banfield J.F."/>
        </authorList>
    </citation>
    <scope>NUCLEOTIDE SEQUENCE [LARGE SCALE GENOMIC DNA]</scope>
    <source>
        <strain evidence="8">CG11_big_fil_rev_8_21_14_0_20_42_13</strain>
    </source>
</reference>
<dbReference type="GO" id="GO:0019843">
    <property type="term" value="F:rRNA binding"/>
    <property type="evidence" value="ECO:0007669"/>
    <property type="project" value="UniProtKB-UniRule"/>
</dbReference>
<dbReference type="GO" id="GO:1990904">
    <property type="term" value="C:ribonucleoprotein complex"/>
    <property type="evidence" value="ECO:0007669"/>
    <property type="project" value="UniProtKB-KW"/>
</dbReference>
<dbReference type="HAMAP" id="MF_01363">
    <property type="entry name" value="Ribosomal_bL21"/>
    <property type="match status" value="1"/>
</dbReference>
<comment type="subunit">
    <text evidence="6">Part of the 50S ribosomal subunit. Contacts protein L20.</text>
</comment>
<organism evidence="8 9">
    <name type="scientific">Candidatus Ghiorseimicrobium undicola</name>
    <dbReference type="NCBI Taxonomy" id="1974746"/>
    <lineage>
        <taxon>Bacteria</taxon>
        <taxon>Pseudomonadati</taxon>
        <taxon>Candidatus Omnitrophota</taxon>
        <taxon>Candidatus Ghiorseimicrobium</taxon>
    </lineage>
</organism>
<dbReference type="GO" id="GO:0003735">
    <property type="term" value="F:structural constituent of ribosome"/>
    <property type="evidence" value="ECO:0007669"/>
    <property type="project" value="InterPro"/>
</dbReference>
<accession>A0A2H0LXA4</accession>
<evidence type="ECO:0000256" key="3">
    <source>
        <dbReference type="ARBA" id="ARBA00022884"/>
    </source>
</evidence>
<dbReference type="InterPro" id="IPR028909">
    <property type="entry name" value="bL21-like"/>
</dbReference>
<dbReference type="InterPro" id="IPR018258">
    <property type="entry name" value="Ribosomal_bL21_CS"/>
</dbReference>
<dbReference type="NCBIfam" id="TIGR00061">
    <property type="entry name" value="L21"/>
    <property type="match status" value="1"/>
</dbReference>
<dbReference type="PROSITE" id="PS01169">
    <property type="entry name" value="RIBOSOMAL_L21"/>
    <property type="match status" value="1"/>
</dbReference>
<dbReference type="GO" id="GO:0005737">
    <property type="term" value="C:cytoplasm"/>
    <property type="evidence" value="ECO:0007669"/>
    <property type="project" value="UniProtKB-ARBA"/>
</dbReference>
<dbReference type="InterPro" id="IPR036164">
    <property type="entry name" value="bL21-like_sf"/>
</dbReference>
<keyword evidence="2 6" id="KW-0699">rRNA-binding</keyword>
<dbReference type="SUPFAM" id="SSF141091">
    <property type="entry name" value="L21p-like"/>
    <property type="match status" value="1"/>
</dbReference>
<dbReference type="Proteomes" id="UP000229641">
    <property type="component" value="Unassembled WGS sequence"/>
</dbReference>
<evidence type="ECO:0000256" key="7">
    <source>
        <dbReference type="RuleBase" id="RU000562"/>
    </source>
</evidence>
<evidence type="ECO:0000256" key="6">
    <source>
        <dbReference type="HAMAP-Rule" id="MF_01363"/>
    </source>
</evidence>
<dbReference type="GO" id="GO:0005840">
    <property type="term" value="C:ribosome"/>
    <property type="evidence" value="ECO:0007669"/>
    <property type="project" value="UniProtKB-KW"/>
</dbReference>
<dbReference type="AlphaFoldDB" id="A0A2H0LXA4"/>
<name>A0A2H0LXA4_9BACT</name>
<comment type="similarity">
    <text evidence="1 6 7">Belongs to the bacterial ribosomal protein bL21 family.</text>
</comment>
<evidence type="ECO:0000313" key="9">
    <source>
        <dbReference type="Proteomes" id="UP000229641"/>
    </source>
</evidence>
<evidence type="ECO:0000256" key="2">
    <source>
        <dbReference type="ARBA" id="ARBA00022730"/>
    </source>
</evidence>
<proteinExistence type="inferred from homology"/>
<keyword evidence="5 6" id="KW-0687">Ribonucleoprotein</keyword>
<keyword evidence="3 6" id="KW-0694">RNA-binding</keyword>
<dbReference type="GO" id="GO:0006412">
    <property type="term" value="P:translation"/>
    <property type="evidence" value="ECO:0007669"/>
    <property type="project" value="UniProtKB-UniRule"/>
</dbReference>
<protein>
    <recommendedName>
        <fullName evidence="6">Large ribosomal subunit protein bL21</fullName>
    </recommendedName>
</protein>
<evidence type="ECO:0000256" key="5">
    <source>
        <dbReference type="ARBA" id="ARBA00023274"/>
    </source>
</evidence>